<protein>
    <submittedName>
        <fullName evidence="4">Globin family profile domain-containing protein</fullName>
    </submittedName>
</protein>
<dbReference type="SUPFAM" id="SSF46458">
    <property type="entry name" value="Globin-like"/>
    <property type="match status" value="1"/>
</dbReference>
<dbReference type="Proteomes" id="UP000887569">
    <property type="component" value="Unplaced"/>
</dbReference>
<organism evidence="3 4">
    <name type="scientific">Parascaris univalens</name>
    <name type="common">Nematode worm</name>
    <dbReference type="NCBI Taxonomy" id="6257"/>
    <lineage>
        <taxon>Eukaryota</taxon>
        <taxon>Metazoa</taxon>
        <taxon>Ecdysozoa</taxon>
        <taxon>Nematoda</taxon>
        <taxon>Chromadorea</taxon>
        <taxon>Rhabditida</taxon>
        <taxon>Spirurina</taxon>
        <taxon>Ascaridomorpha</taxon>
        <taxon>Ascaridoidea</taxon>
        <taxon>Ascarididae</taxon>
        <taxon>Parascaris</taxon>
    </lineage>
</organism>
<keyword evidence="1" id="KW-0813">Transport</keyword>
<dbReference type="GO" id="GO:0005344">
    <property type="term" value="F:oxygen carrier activity"/>
    <property type="evidence" value="ECO:0007669"/>
    <property type="project" value="UniProtKB-KW"/>
</dbReference>
<dbReference type="InterPro" id="IPR012292">
    <property type="entry name" value="Globin/Proto"/>
</dbReference>
<dbReference type="CDD" id="cd01040">
    <property type="entry name" value="Mb-like"/>
    <property type="match status" value="1"/>
</dbReference>
<comment type="similarity">
    <text evidence="1">Belongs to the globin family.</text>
</comment>
<evidence type="ECO:0000256" key="1">
    <source>
        <dbReference type="RuleBase" id="RU000356"/>
    </source>
</evidence>
<dbReference type="InterPro" id="IPR000971">
    <property type="entry name" value="Globin"/>
</dbReference>
<dbReference type="PANTHER" id="PTHR47768">
    <property type="entry name" value="GLOBIN RELATED-RELATED"/>
    <property type="match status" value="1"/>
</dbReference>
<proteinExistence type="inferred from homology"/>
<dbReference type="InterPro" id="IPR009050">
    <property type="entry name" value="Globin-like_sf"/>
</dbReference>
<name>A0A915CKJ0_PARUN</name>
<sequence length="272" mass="32442">MYNSHSYRWFIRDIRRLMLIERSERTTSKYVFNCTPTISDFGAMFGYLQCISRVFSTQKISASSPTQEKFTRHEKYLLRKSWNLIKSDMQEIAVKIFEMIFERSPQAKKMFPFMNFNRDENEKHSSEFVFHALRFIQVLESAIEALDDLSKLTPLLTNLGRIHTKQQQLHGFDPCYWIIFRDCTLYQFRREFSSSSDFSLICSCQSTIREHEVDSMVALWRELIEYIIQGMKIYFFECVKSREEMRKIMDTEGDGSISAKEFSSIRYKLFSL</sequence>
<dbReference type="InterPro" id="IPR044399">
    <property type="entry name" value="Mb-like_M"/>
</dbReference>
<keyword evidence="3" id="KW-1185">Reference proteome</keyword>
<dbReference type="PRINTS" id="PR00188">
    <property type="entry name" value="PLANTGLOBIN"/>
</dbReference>
<dbReference type="PANTHER" id="PTHR47768:SF2">
    <property type="entry name" value="GLOBIN-RELATED"/>
    <property type="match status" value="1"/>
</dbReference>
<reference evidence="4" key="1">
    <citation type="submission" date="2022-11" db="UniProtKB">
        <authorList>
            <consortium name="WormBaseParasite"/>
        </authorList>
    </citation>
    <scope>IDENTIFICATION</scope>
</reference>
<dbReference type="Pfam" id="PF00042">
    <property type="entry name" value="Globin"/>
    <property type="match status" value="1"/>
</dbReference>
<accession>A0A915CKJ0</accession>
<evidence type="ECO:0000313" key="4">
    <source>
        <dbReference type="WBParaSite" id="PgR355X_g002_t01"/>
    </source>
</evidence>
<keyword evidence="1" id="KW-0479">Metal-binding</keyword>
<keyword evidence="1" id="KW-0408">Iron</keyword>
<dbReference type="Gene3D" id="1.10.490.10">
    <property type="entry name" value="Globins"/>
    <property type="match status" value="1"/>
</dbReference>
<keyword evidence="1" id="KW-0349">Heme</keyword>
<dbReference type="AlphaFoldDB" id="A0A915CKJ0"/>
<dbReference type="GO" id="GO:0019825">
    <property type="term" value="F:oxygen binding"/>
    <property type="evidence" value="ECO:0007669"/>
    <property type="project" value="InterPro"/>
</dbReference>
<feature type="domain" description="Globin" evidence="2">
    <location>
        <begin position="69"/>
        <end position="236"/>
    </location>
</feature>
<evidence type="ECO:0000259" key="2">
    <source>
        <dbReference type="PROSITE" id="PS01033"/>
    </source>
</evidence>
<dbReference type="InterPro" id="IPR053341">
    <property type="entry name" value="Oxidative_stress_globin-like"/>
</dbReference>
<dbReference type="WBParaSite" id="PgR355X_g002_t01">
    <property type="protein sequence ID" value="PgR355X_g002_t01"/>
    <property type="gene ID" value="PgR355X_g002"/>
</dbReference>
<dbReference type="PROSITE" id="PS01033">
    <property type="entry name" value="GLOBIN"/>
    <property type="match status" value="1"/>
</dbReference>
<dbReference type="GO" id="GO:0020037">
    <property type="term" value="F:heme binding"/>
    <property type="evidence" value="ECO:0007669"/>
    <property type="project" value="InterPro"/>
</dbReference>
<evidence type="ECO:0000313" key="3">
    <source>
        <dbReference type="Proteomes" id="UP000887569"/>
    </source>
</evidence>
<keyword evidence="1" id="KW-0561">Oxygen transport</keyword>